<evidence type="ECO:0000313" key="10">
    <source>
        <dbReference type="Proteomes" id="UP000216173"/>
    </source>
</evidence>
<dbReference type="InterPro" id="IPR013611">
    <property type="entry name" value="Transp-assoc_OB_typ2"/>
</dbReference>
<comment type="function">
    <text evidence="7">Part of the ABC transporter complex PotABCD involved in spermidine/putrescine import. Responsible for energy coupling to the transport system.</text>
</comment>
<dbReference type="InterPro" id="IPR003593">
    <property type="entry name" value="AAA+_ATPase"/>
</dbReference>
<dbReference type="GO" id="GO:0043190">
    <property type="term" value="C:ATP-binding cassette (ABC) transporter complex"/>
    <property type="evidence" value="ECO:0007669"/>
    <property type="project" value="InterPro"/>
</dbReference>
<dbReference type="InterPro" id="IPR017871">
    <property type="entry name" value="ABC_transporter-like_CS"/>
</dbReference>
<dbReference type="FunFam" id="3.40.50.300:FF:000133">
    <property type="entry name" value="Spermidine/putrescine import ATP-binding protein PotA"/>
    <property type="match status" value="1"/>
</dbReference>
<evidence type="ECO:0000259" key="8">
    <source>
        <dbReference type="PROSITE" id="PS50893"/>
    </source>
</evidence>
<evidence type="ECO:0000256" key="2">
    <source>
        <dbReference type="ARBA" id="ARBA00022475"/>
    </source>
</evidence>
<dbReference type="SUPFAM" id="SSF52540">
    <property type="entry name" value="P-loop containing nucleoside triphosphate hydrolases"/>
    <property type="match status" value="1"/>
</dbReference>
<dbReference type="NCBIfam" id="TIGR01187">
    <property type="entry name" value="potA"/>
    <property type="match status" value="1"/>
</dbReference>
<dbReference type="CDD" id="cd03300">
    <property type="entry name" value="ABC_PotA_N"/>
    <property type="match status" value="1"/>
</dbReference>
<name>A0A271VPT6_VIBMT</name>
<dbReference type="InterPro" id="IPR050093">
    <property type="entry name" value="ABC_SmlMolc_Importer"/>
</dbReference>
<dbReference type="Gene3D" id="2.40.50.100">
    <property type="match status" value="1"/>
</dbReference>
<keyword evidence="6 7" id="KW-0472">Membrane</keyword>
<dbReference type="InterPro" id="IPR003439">
    <property type="entry name" value="ABC_transporter-like_ATP-bd"/>
</dbReference>
<evidence type="ECO:0000256" key="1">
    <source>
        <dbReference type="ARBA" id="ARBA00022448"/>
    </source>
</evidence>
<dbReference type="RefSeq" id="WP_032470017.1">
    <property type="nucleotide sequence ID" value="NZ_ACZT01000023.1"/>
</dbReference>
<dbReference type="InterPro" id="IPR005893">
    <property type="entry name" value="PotA-like"/>
</dbReference>
<comment type="similarity">
    <text evidence="7">Belongs to the ABC transporter superfamily. Spermidine/putrescine importer (TC 3.A.1.11.1) family.</text>
</comment>
<comment type="catalytic activity">
    <reaction evidence="7">
        <text>ATP + H2O + polyamine-[polyamine-binding protein]Side 1 = ADP + phosphate + polyamineSide 2 + [polyamine-binding protein]Side 1.</text>
        <dbReference type="EC" id="7.6.2.11"/>
    </reaction>
</comment>
<feature type="domain" description="ABC transporter" evidence="8">
    <location>
        <begin position="18"/>
        <end position="248"/>
    </location>
</feature>
<dbReference type="GO" id="GO:0015594">
    <property type="term" value="F:ABC-type putrescine transporter activity"/>
    <property type="evidence" value="ECO:0007669"/>
    <property type="project" value="InterPro"/>
</dbReference>
<dbReference type="EMBL" id="NMSH01000036">
    <property type="protein sequence ID" value="PAR19565.1"/>
    <property type="molecule type" value="Genomic_DNA"/>
</dbReference>
<gene>
    <name evidence="7" type="primary">potA</name>
    <name evidence="9" type="ORF">CGU03_16230</name>
</gene>
<dbReference type="Pfam" id="PF00005">
    <property type="entry name" value="ABC_tran"/>
    <property type="match status" value="1"/>
</dbReference>
<dbReference type="PROSITE" id="PS00211">
    <property type="entry name" value="ABC_TRANSPORTER_1"/>
    <property type="match status" value="1"/>
</dbReference>
<evidence type="ECO:0000256" key="3">
    <source>
        <dbReference type="ARBA" id="ARBA00022741"/>
    </source>
</evidence>
<dbReference type="PANTHER" id="PTHR42781:SF4">
    <property type="entry name" value="SPERMIDINE_PUTRESCINE IMPORT ATP-BINDING PROTEIN POTA"/>
    <property type="match status" value="1"/>
</dbReference>
<dbReference type="InterPro" id="IPR017879">
    <property type="entry name" value="PotA_ATP-bd"/>
</dbReference>
<dbReference type="GO" id="GO:0005524">
    <property type="term" value="F:ATP binding"/>
    <property type="evidence" value="ECO:0007669"/>
    <property type="project" value="UniProtKB-KW"/>
</dbReference>
<keyword evidence="4 7" id="KW-0067">ATP-binding</keyword>
<dbReference type="Gene3D" id="3.40.50.300">
    <property type="entry name" value="P-loop containing nucleotide triphosphate hydrolases"/>
    <property type="match status" value="1"/>
</dbReference>
<evidence type="ECO:0000256" key="6">
    <source>
        <dbReference type="ARBA" id="ARBA00023136"/>
    </source>
</evidence>
<dbReference type="OrthoDB" id="9802264at2"/>
<dbReference type="AlphaFoldDB" id="A0A271VPT6"/>
<keyword evidence="5 7" id="KW-1278">Translocase</keyword>
<dbReference type="InterPro" id="IPR027417">
    <property type="entry name" value="P-loop_NTPase"/>
</dbReference>
<evidence type="ECO:0000256" key="4">
    <source>
        <dbReference type="ARBA" id="ARBA00022840"/>
    </source>
</evidence>
<reference evidence="10" key="1">
    <citation type="submission" date="2017-07" db="EMBL/GenBank/DDBJ databases">
        <authorList>
            <person name="Boucher Y."/>
            <person name="Orata F.D."/>
        </authorList>
    </citation>
    <scope>NUCLEOTIDE SEQUENCE [LARGE SCALE GENOMIC DNA]</scope>
    <source>
        <strain evidence="10">OYP9E10</strain>
    </source>
</reference>
<dbReference type="GeneID" id="94013823"/>
<dbReference type="PANTHER" id="PTHR42781">
    <property type="entry name" value="SPERMIDINE/PUTRESCINE IMPORT ATP-BINDING PROTEIN POTA"/>
    <property type="match status" value="1"/>
</dbReference>
<evidence type="ECO:0000256" key="7">
    <source>
        <dbReference type="RuleBase" id="RU364083"/>
    </source>
</evidence>
<keyword evidence="1 7" id="KW-0813">Transport</keyword>
<dbReference type="Pfam" id="PF08402">
    <property type="entry name" value="TOBE_2"/>
    <property type="match status" value="1"/>
</dbReference>
<dbReference type="PROSITE" id="PS50893">
    <property type="entry name" value="ABC_TRANSPORTER_2"/>
    <property type="match status" value="1"/>
</dbReference>
<evidence type="ECO:0000256" key="5">
    <source>
        <dbReference type="ARBA" id="ARBA00022967"/>
    </source>
</evidence>
<proteinExistence type="inferred from homology"/>
<protein>
    <recommendedName>
        <fullName evidence="7">Spermidine/putrescine import ATP-binding protein PotA</fullName>
        <ecNumber evidence="7">7.6.2.11</ecNumber>
    </recommendedName>
</protein>
<accession>A0A271VPT6</accession>
<dbReference type="GO" id="GO:0016887">
    <property type="term" value="F:ATP hydrolysis activity"/>
    <property type="evidence" value="ECO:0007669"/>
    <property type="project" value="InterPro"/>
</dbReference>
<dbReference type="InterPro" id="IPR008995">
    <property type="entry name" value="Mo/tungstate-bd_C_term_dom"/>
</dbReference>
<keyword evidence="2 7" id="KW-1003">Cell membrane</keyword>
<keyword evidence="3 7" id="KW-0547">Nucleotide-binding</keyword>
<dbReference type="SUPFAM" id="SSF50331">
    <property type="entry name" value="MOP-like"/>
    <property type="match status" value="1"/>
</dbReference>
<dbReference type="SMART" id="SM00382">
    <property type="entry name" value="AAA"/>
    <property type="match status" value="1"/>
</dbReference>
<comment type="subunit">
    <text evidence="7">The complex is composed of two ATP-binding proteins (PotA), two transmembrane proteins (PotB and PotC) and a solute-binding protein (PotD).</text>
</comment>
<dbReference type="NCBIfam" id="NF006987">
    <property type="entry name" value="PRK09452.1"/>
    <property type="match status" value="1"/>
</dbReference>
<evidence type="ECO:0000313" key="9">
    <source>
        <dbReference type="EMBL" id="PAR19565.1"/>
    </source>
</evidence>
<organism evidence="9 10">
    <name type="scientific">Vibrio metoecus</name>
    <dbReference type="NCBI Taxonomy" id="1481663"/>
    <lineage>
        <taxon>Bacteria</taxon>
        <taxon>Pseudomonadati</taxon>
        <taxon>Pseudomonadota</taxon>
        <taxon>Gammaproteobacteria</taxon>
        <taxon>Vibrionales</taxon>
        <taxon>Vibrionaceae</taxon>
        <taxon>Vibrio</taxon>
    </lineage>
</organism>
<dbReference type="EC" id="7.6.2.11" evidence="7"/>
<comment type="caution">
    <text evidence="9">The sequence shown here is derived from an EMBL/GenBank/DDBJ whole genome shotgun (WGS) entry which is preliminary data.</text>
</comment>
<dbReference type="Proteomes" id="UP000216173">
    <property type="component" value="Unassembled WGS sequence"/>
</dbReference>
<sequence>MGEIQTLNEQHSVGKPVIRLSGISKSFDGKEIIGNLNLDVNHGEFLTILGPSGCGKTTVLRMIAGFETADQGQILLDDQDVTQVPAEQRHVNTVFQSYALFPHMTVFENVAFGLRMQKVPSNEIEPRVMEALRMVRLAEMAQRKPHQLSGGQQQRIAIARAVVNKPKVLLLDESLSALDYKLRKQMQSELKQLQRQLGITFIFVTHDQEEALSMSDRIIVMRSGKIEQDGSPREIYEDPKNLFVARFIGEINVFQATTLDRLDEKRIRVDIEGIESIVYYEDEVKAGDKLQVLLRPEDLRIEEIKESEEKGIVGHVTDRTYKGMTLESVVELESGMCVMVSEFFNEDDPDVDHSIGQKVAVTWVESWEVVLNDEQKA</sequence>